<keyword evidence="4" id="KW-1185">Reference proteome</keyword>
<evidence type="ECO:0000313" key="4">
    <source>
        <dbReference type="Proteomes" id="UP001187682"/>
    </source>
</evidence>
<dbReference type="Gene3D" id="1.10.418.10">
    <property type="entry name" value="Calponin-like domain"/>
    <property type="match status" value="1"/>
</dbReference>
<dbReference type="GO" id="GO:0005815">
    <property type="term" value="C:microtubule organizing center"/>
    <property type="evidence" value="ECO:0007669"/>
    <property type="project" value="TreeGrafter"/>
</dbReference>
<dbReference type="GO" id="GO:0008017">
    <property type="term" value="F:microtubule binding"/>
    <property type="evidence" value="ECO:0007669"/>
    <property type="project" value="TreeGrafter"/>
</dbReference>
<evidence type="ECO:0000313" key="3">
    <source>
        <dbReference type="EMBL" id="SPO05316.1"/>
    </source>
</evidence>
<name>A0AAE8N2N5_9PEZI</name>
<dbReference type="PANTHER" id="PTHR18947">
    <property type="entry name" value="HOOK PROTEINS"/>
    <property type="match status" value="1"/>
</dbReference>
<accession>A0AAE8N2N5</accession>
<reference evidence="3" key="1">
    <citation type="submission" date="2018-03" db="EMBL/GenBank/DDBJ databases">
        <authorList>
            <person name="Guldener U."/>
        </authorList>
    </citation>
    <scope>NUCLEOTIDE SEQUENCE</scope>
</reference>
<organism evidence="3 4">
    <name type="scientific">Cephalotrichum gorgonifer</name>
    <dbReference type="NCBI Taxonomy" id="2041049"/>
    <lineage>
        <taxon>Eukaryota</taxon>
        <taxon>Fungi</taxon>
        <taxon>Dikarya</taxon>
        <taxon>Ascomycota</taxon>
        <taxon>Pezizomycotina</taxon>
        <taxon>Sordariomycetes</taxon>
        <taxon>Hypocreomycetidae</taxon>
        <taxon>Microascales</taxon>
        <taxon>Microascaceae</taxon>
        <taxon>Cephalotrichum</taxon>
    </lineage>
</organism>
<evidence type="ECO:0000256" key="2">
    <source>
        <dbReference type="SAM" id="MobiDB-lite"/>
    </source>
</evidence>
<feature type="coiled-coil region" evidence="1">
    <location>
        <begin position="468"/>
        <end position="495"/>
    </location>
</feature>
<dbReference type="AlphaFoldDB" id="A0AAE8N2N5"/>
<feature type="region of interest" description="Disordered" evidence="2">
    <location>
        <begin position="685"/>
        <end position="748"/>
    </location>
</feature>
<feature type="coiled-coil region" evidence="1">
    <location>
        <begin position="541"/>
        <end position="568"/>
    </location>
</feature>
<dbReference type="PANTHER" id="PTHR18947:SF28">
    <property type="entry name" value="GIRDIN, ISOFORM A"/>
    <property type="match status" value="1"/>
</dbReference>
<proteinExistence type="predicted"/>
<feature type="coiled-coil region" evidence="1">
    <location>
        <begin position="210"/>
        <end position="392"/>
    </location>
</feature>
<protein>
    <submittedName>
        <fullName evidence="3">Related to hook3 protein</fullName>
    </submittedName>
</protein>
<comment type="caution">
    <text evidence="3">The sequence shown here is derived from an EMBL/GenBank/DDBJ whole genome shotgun (WGS) entry which is preliminary data.</text>
</comment>
<dbReference type="SUPFAM" id="SSF116907">
    <property type="entry name" value="Hook domain"/>
    <property type="match status" value="1"/>
</dbReference>
<sequence>MPYTPSAREALLKWVNNGFPNVDVASTWADLADGIQLSQVLQDLDPQYDASDIDRDPPPSTPKWLVKKKNLQALHRSLFRYIHRECPDLDPLVRSADWRTLADDPSEESLVKLVSITVAVAFLGPEPAKYVSRLRESGQFDQNTQLEIQQIIMDKDKEVKEAAERADVEDALDQAMDARDVGLAFEEERATLLSQIEIAKKQHADTITRLEHLQDSYDSLRLEESKLQRELEVLRKVKQDGASDSQIIKSLEDKIAELDELISTQESQVEDDRIAKEKLRHQVATLTKQADRAQQLDDELSELRHRANELSRKANAAERLKQKLEQQQGLATEVQNLRFEKDQLLKKSQEHDRLVQKITALERTLAEVRSSHEQAEETVFLLNRQKQILEATILGEREEVTRLKDLRSHDEKFIKELQEQIGLSHTSGQSLEDELEGVPIKPAGLELEMSRLRAENALLRRSAETGETPQLRLELEDEQRKYTELQSKYTEIVERHSVAQDQISALVNDATGEGSVSFRDEALSLLPAVALNDEFYRSRAFNELRKQILQANLDLKNEQQRAADLDSQLADRDRDLLMVRSELSAAAKGGSEALEELKSTDQLISASLREELDLWRTRYKSLASELELSKSQVIEAFVAKDKFRKELDEITGVKGSTEDSNISEETIGQDVNKLSEKIEKLRERLKQRQEVSRPRTPVNGLGFSNIESSPDSSSWPSPIPLTSDPYGTGVPCSPLSDGSVSPKTVRSSGSVVRVDSPLARVLRTLSPPAISDKPTRQLEKSEQEKYELQRKLKAALATGGPSAAQKAATEQTIKNLQRENALIASAWYDLTSRLQSNHVVLQRRVEAPKSWLNKQRHLVNATPRR</sequence>
<dbReference type="InterPro" id="IPR036872">
    <property type="entry name" value="CH_dom_sf"/>
</dbReference>
<dbReference type="GO" id="GO:0030705">
    <property type="term" value="P:cytoskeleton-dependent intracellular transport"/>
    <property type="evidence" value="ECO:0007669"/>
    <property type="project" value="TreeGrafter"/>
</dbReference>
<keyword evidence="1" id="KW-0175">Coiled coil</keyword>
<dbReference type="GO" id="GO:0031122">
    <property type="term" value="P:cytoplasmic microtubule organization"/>
    <property type="evidence" value="ECO:0007669"/>
    <property type="project" value="TreeGrafter"/>
</dbReference>
<dbReference type="CDD" id="cd22211">
    <property type="entry name" value="HkD_SF"/>
    <property type="match status" value="1"/>
</dbReference>
<dbReference type="EMBL" id="ONZQ02000012">
    <property type="protein sequence ID" value="SPO05316.1"/>
    <property type="molecule type" value="Genomic_DNA"/>
</dbReference>
<dbReference type="GO" id="GO:0005737">
    <property type="term" value="C:cytoplasm"/>
    <property type="evidence" value="ECO:0007669"/>
    <property type="project" value="TreeGrafter"/>
</dbReference>
<dbReference type="Proteomes" id="UP001187682">
    <property type="component" value="Unassembled WGS sequence"/>
</dbReference>
<gene>
    <name evidence="3" type="ORF">DNG_08003</name>
</gene>
<dbReference type="GO" id="GO:0051959">
    <property type="term" value="F:dynein light intermediate chain binding"/>
    <property type="evidence" value="ECO:0007669"/>
    <property type="project" value="TreeGrafter"/>
</dbReference>
<evidence type="ECO:0000256" key="1">
    <source>
        <dbReference type="SAM" id="Coils"/>
    </source>
</evidence>